<sequence length="410" mass="46480">MRVCRKWREYAILTPSLWSRVSLGKRHREISSSLLNIKVNEWMDRAGSIPLYIDVYYQPYRGLSRRTAGDAALLDIFSLSRAWHSVSLEMDTGSRTPCIDFILDVVLKYSPTLQCFEFYFQGYHNIHPSYVTRVGWLLKPIEVGDSSHLTSLTVAQGHTHPFRLCLPTVKLLSIKHLHLQWPETIDHSLEILDHCPHVEVLHISIRPQLQAHTGTTSLTMQTLHTLRIYSTSDECVAKFIDGLRTPALTTFSMCTNSLCSSDSSSRSRWPHLSDLFARSQSPLTYCEFLRTPMLDDDIIKCLQHTPALTNLSGDEHLWTIKVTEAMMPSINPNIISLCPCVTTVVVHGIGGGFVNAATMISSRIQMEMDGKSIQIVAVDLVELGREDLDVFIRFEGLEEYVARGHDHFLQ</sequence>
<dbReference type="AlphaFoldDB" id="A0A4Y7Q6J4"/>
<keyword evidence="2" id="KW-1185">Reference proteome</keyword>
<reference evidence="1 2" key="1">
    <citation type="submission" date="2018-06" db="EMBL/GenBank/DDBJ databases">
        <title>A transcriptomic atlas of mushroom development highlights an independent origin of complex multicellularity.</title>
        <authorList>
            <consortium name="DOE Joint Genome Institute"/>
            <person name="Krizsan K."/>
            <person name="Almasi E."/>
            <person name="Merenyi Z."/>
            <person name="Sahu N."/>
            <person name="Viragh M."/>
            <person name="Koszo T."/>
            <person name="Mondo S."/>
            <person name="Kiss B."/>
            <person name="Balint B."/>
            <person name="Kues U."/>
            <person name="Barry K."/>
            <person name="Hegedus J.C."/>
            <person name="Henrissat B."/>
            <person name="Johnson J."/>
            <person name="Lipzen A."/>
            <person name="Ohm R."/>
            <person name="Nagy I."/>
            <person name="Pangilinan J."/>
            <person name="Yan J."/>
            <person name="Xiong Y."/>
            <person name="Grigoriev I.V."/>
            <person name="Hibbett D.S."/>
            <person name="Nagy L.G."/>
        </authorList>
    </citation>
    <scope>NUCLEOTIDE SEQUENCE [LARGE SCALE GENOMIC DNA]</scope>
    <source>
        <strain evidence="1 2">SZMC22713</strain>
    </source>
</reference>
<dbReference type="OrthoDB" id="2909371at2759"/>
<dbReference type="EMBL" id="ML170172">
    <property type="protein sequence ID" value="TDL22946.1"/>
    <property type="molecule type" value="Genomic_DNA"/>
</dbReference>
<accession>A0A4Y7Q6J4</accession>
<proteinExistence type="predicted"/>
<evidence type="ECO:0000313" key="2">
    <source>
        <dbReference type="Proteomes" id="UP000294933"/>
    </source>
</evidence>
<protein>
    <recommendedName>
        <fullName evidence="3">F-box domain-containing protein</fullName>
    </recommendedName>
</protein>
<dbReference type="Proteomes" id="UP000294933">
    <property type="component" value="Unassembled WGS sequence"/>
</dbReference>
<dbReference type="STRING" id="50990.A0A4Y7Q6J4"/>
<dbReference type="SUPFAM" id="SSF52047">
    <property type="entry name" value="RNI-like"/>
    <property type="match status" value="1"/>
</dbReference>
<organism evidence="1 2">
    <name type="scientific">Rickenella mellea</name>
    <dbReference type="NCBI Taxonomy" id="50990"/>
    <lineage>
        <taxon>Eukaryota</taxon>
        <taxon>Fungi</taxon>
        <taxon>Dikarya</taxon>
        <taxon>Basidiomycota</taxon>
        <taxon>Agaricomycotina</taxon>
        <taxon>Agaricomycetes</taxon>
        <taxon>Hymenochaetales</taxon>
        <taxon>Rickenellaceae</taxon>
        <taxon>Rickenella</taxon>
    </lineage>
</organism>
<name>A0A4Y7Q6J4_9AGAM</name>
<evidence type="ECO:0008006" key="3">
    <source>
        <dbReference type="Google" id="ProtNLM"/>
    </source>
</evidence>
<dbReference type="InterPro" id="IPR032675">
    <property type="entry name" value="LRR_dom_sf"/>
</dbReference>
<evidence type="ECO:0000313" key="1">
    <source>
        <dbReference type="EMBL" id="TDL22946.1"/>
    </source>
</evidence>
<dbReference type="VEuPathDB" id="FungiDB:BD410DRAFT_839266"/>
<gene>
    <name evidence="1" type="ORF">BD410DRAFT_839266</name>
</gene>
<dbReference type="Gene3D" id="3.80.10.10">
    <property type="entry name" value="Ribonuclease Inhibitor"/>
    <property type="match status" value="1"/>
</dbReference>